<dbReference type="OrthoDB" id="3715478at2759"/>
<sequence length="197" mass="22561">MAEAAARHETPEWVIRKRKTLAPAIVFKWNDWNTFVICPFPTCQREYQLVWPFEVNSIVGELQLVFELDRDAGVWRMLWAQPGTPKECSKVCLRIEQLGSISKTLRLKKSSRDQRKGLFASPGEEHLLEQLNCLALYEEEYMLFISSCVTGDIVQAGLCLKNTNSANMFLHRKDYDGNTALALACMEGHYDMARLQA</sequence>
<dbReference type="STRING" id="97972.A0A2V1D573"/>
<reference evidence="1 2" key="1">
    <citation type="journal article" date="2018" name="Sci. Rep.">
        <title>Comparative genomics provides insights into the lifestyle and reveals functional heterogeneity of dark septate endophytic fungi.</title>
        <authorList>
            <person name="Knapp D.G."/>
            <person name="Nemeth J.B."/>
            <person name="Barry K."/>
            <person name="Hainaut M."/>
            <person name="Henrissat B."/>
            <person name="Johnson J."/>
            <person name="Kuo A."/>
            <person name="Lim J.H.P."/>
            <person name="Lipzen A."/>
            <person name="Nolan M."/>
            <person name="Ohm R.A."/>
            <person name="Tamas L."/>
            <person name="Grigoriev I.V."/>
            <person name="Spatafora J.W."/>
            <person name="Nagy L.G."/>
            <person name="Kovacs G.M."/>
        </authorList>
    </citation>
    <scope>NUCLEOTIDE SEQUENCE [LARGE SCALE GENOMIC DNA]</scope>
    <source>
        <strain evidence="1 2">DSE2036</strain>
    </source>
</reference>
<evidence type="ECO:0008006" key="3">
    <source>
        <dbReference type="Google" id="ProtNLM"/>
    </source>
</evidence>
<evidence type="ECO:0000313" key="1">
    <source>
        <dbReference type="EMBL" id="PVH93145.1"/>
    </source>
</evidence>
<keyword evidence="2" id="KW-1185">Reference proteome</keyword>
<accession>A0A2V1D573</accession>
<dbReference type="EMBL" id="KZ805613">
    <property type="protein sequence ID" value="PVH93145.1"/>
    <property type="molecule type" value="Genomic_DNA"/>
</dbReference>
<dbReference type="Proteomes" id="UP000244855">
    <property type="component" value="Unassembled WGS sequence"/>
</dbReference>
<protein>
    <recommendedName>
        <fullName evidence="3">Ankyrin</fullName>
    </recommendedName>
</protein>
<evidence type="ECO:0000313" key="2">
    <source>
        <dbReference type="Proteomes" id="UP000244855"/>
    </source>
</evidence>
<dbReference type="AlphaFoldDB" id="A0A2V1D573"/>
<proteinExistence type="predicted"/>
<organism evidence="1 2">
    <name type="scientific">Periconia macrospinosa</name>
    <dbReference type="NCBI Taxonomy" id="97972"/>
    <lineage>
        <taxon>Eukaryota</taxon>
        <taxon>Fungi</taxon>
        <taxon>Dikarya</taxon>
        <taxon>Ascomycota</taxon>
        <taxon>Pezizomycotina</taxon>
        <taxon>Dothideomycetes</taxon>
        <taxon>Pleosporomycetidae</taxon>
        <taxon>Pleosporales</taxon>
        <taxon>Massarineae</taxon>
        <taxon>Periconiaceae</taxon>
        <taxon>Periconia</taxon>
    </lineage>
</organism>
<name>A0A2V1D573_9PLEO</name>
<gene>
    <name evidence="1" type="ORF">DM02DRAFT_662269</name>
</gene>